<dbReference type="EMBL" id="BPPX01000021">
    <property type="protein sequence ID" value="GJC86276.1"/>
    <property type="molecule type" value="Genomic_DNA"/>
</dbReference>
<feature type="region of interest" description="Disordered" evidence="1">
    <location>
        <begin position="1"/>
        <end position="53"/>
    </location>
</feature>
<dbReference type="Proteomes" id="UP001055172">
    <property type="component" value="Unassembled WGS sequence"/>
</dbReference>
<accession>A0AA37LW09</accession>
<sequence>MAQRHAASLKQKPGPSSGGGTDKRLRAHQAKRFHDHLRQQQESQPAKEAAEAVAKADTDFAFLAHLAHVSGTADEGPEGTEEEQGDEGEAPWLPGQFKAWVNGAFTRWRADWIREQEGQKQVEEEKQEEEVWTKKHGKAVAVVIGDGSLRDNEPSQTPCLRELNRKWEMP</sequence>
<feature type="compositionally biased region" description="Acidic residues" evidence="1">
    <location>
        <begin position="75"/>
        <end position="89"/>
    </location>
</feature>
<evidence type="ECO:0000313" key="3">
    <source>
        <dbReference type="Proteomes" id="UP001055172"/>
    </source>
</evidence>
<name>A0AA37LW09_9PEZI</name>
<feature type="compositionally biased region" description="Basic residues" evidence="1">
    <location>
        <begin position="25"/>
        <end position="35"/>
    </location>
</feature>
<keyword evidence="3" id="KW-1185">Reference proteome</keyword>
<feature type="region of interest" description="Disordered" evidence="1">
    <location>
        <begin position="66"/>
        <end position="93"/>
    </location>
</feature>
<comment type="caution">
    <text evidence="2">The sequence shown here is derived from an EMBL/GenBank/DDBJ whole genome shotgun (WGS) entry which is preliminary data.</text>
</comment>
<proteinExistence type="predicted"/>
<evidence type="ECO:0000256" key="1">
    <source>
        <dbReference type="SAM" id="MobiDB-lite"/>
    </source>
</evidence>
<dbReference type="AlphaFoldDB" id="A0AA37LW09"/>
<evidence type="ECO:0000313" key="2">
    <source>
        <dbReference type="EMBL" id="GJC86276.1"/>
    </source>
</evidence>
<organism evidence="2 3">
    <name type="scientific">Colletotrichum liriopes</name>
    <dbReference type="NCBI Taxonomy" id="708192"/>
    <lineage>
        <taxon>Eukaryota</taxon>
        <taxon>Fungi</taxon>
        <taxon>Dikarya</taxon>
        <taxon>Ascomycota</taxon>
        <taxon>Pezizomycotina</taxon>
        <taxon>Sordariomycetes</taxon>
        <taxon>Hypocreomycetidae</taxon>
        <taxon>Glomerellales</taxon>
        <taxon>Glomerellaceae</taxon>
        <taxon>Colletotrichum</taxon>
        <taxon>Colletotrichum spaethianum species complex</taxon>
    </lineage>
</organism>
<reference evidence="2 3" key="1">
    <citation type="submission" date="2021-07" db="EMBL/GenBank/DDBJ databases">
        <title>Genome data of Colletotrichum spaethianum.</title>
        <authorList>
            <person name="Utami Y.D."/>
            <person name="Hiruma K."/>
        </authorList>
    </citation>
    <scope>NUCLEOTIDE SEQUENCE [LARGE SCALE GENOMIC DNA]</scope>
    <source>
        <strain evidence="2 3">MAFF 242679</strain>
    </source>
</reference>
<protein>
    <submittedName>
        <fullName evidence="2">Uncharacterized protein</fullName>
    </submittedName>
</protein>
<gene>
    <name evidence="2" type="ORF">ColLi_09114</name>
</gene>